<sequence>MQRFITFTLPLALIGGILVFLVGSQATCSQESMQDKQPATLPATLPAVPEGYETATFAAGCYWCVEAVYQRLDGVHAATSGFIGGHVENPGYEAVCNGTTGHAEAVQLIYNPKKISYATLLDWFWRLHDPTQLNRQGADVGTQYRSAIFYHNESQKKEAAASRDKAQESFAKPIVTEITKAGTFYTAKVSHQDYYKINGNKNPYCKAVIAPKLKKLKLDR</sequence>
<dbReference type="InterPro" id="IPR036509">
    <property type="entry name" value="Met_Sox_Rdtase_MsrA_sf"/>
</dbReference>
<proteinExistence type="inferred from homology"/>
<comment type="catalytic activity">
    <reaction evidence="2 4">
        <text>L-methionyl-[protein] + [thioredoxin]-disulfide + H2O = L-methionyl-(S)-S-oxide-[protein] + [thioredoxin]-dithiol</text>
        <dbReference type="Rhea" id="RHEA:14217"/>
        <dbReference type="Rhea" id="RHEA-COMP:10698"/>
        <dbReference type="Rhea" id="RHEA-COMP:10700"/>
        <dbReference type="Rhea" id="RHEA-COMP:12313"/>
        <dbReference type="Rhea" id="RHEA-COMP:12315"/>
        <dbReference type="ChEBI" id="CHEBI:15377"/>
        <dbReference type="ChEBI" id="CHEBI:16044"/>
        <dbReference type="ChEBI" id="CHEBI:29950"/>
        <dbReference type="ChEBI" id="CHEBI:44120"/>
        <dbReference type="ChEBI" id="CHEBI:50058"/>
        <dbReference type="EC" id="1.8.4.11"/>
    </reaction>
</comment>
<dbReference type="RefSeq" id="WP_178931251.1">
    <property type="nucleotide sequence ID" value="NZ_JACBAZ010000001.1"/>
</dbReference>
<dbReference type="PANTHER" id="PTHR43774">
    <property type="entry name" value="PEPTIDE METHIONINE SULFOXIDE REDUCTASE"/>
    <property type="match status" value="1"/>
</dbReference>
<dbReference type="Proteomes" id="UP000557872">
    <property type="component" value="Unassembled WGS sequence"/>
</dbReference>
<feature type="domain" description="Peptide methionine sulphoxide reductase MsrA" evidence="5">
    <location>
        <begin position="54"/>
        <end position="205"/>
    </location>
</feature>
<dbReference type="GO" id="GO:0008113">
    <property type="term" value="F:peptide-methionine (S)-S-oxide reductase activity"/>
    <property type="evidence" value="ECO:0007669"/>
    <property type="project" value="UniProtKB-UniRule"/>
</dbReference>
<evidence type="ECO:0000256" key="2">
    <source>
        <dbReference type="ARBA" id="ARBA00047806"/>
    </source>
</evidence>
<dbReference type="EMBL" id="JACBAZ010000001">
    <property type="protein sequence ID" value="NWK54741.1"/>
    <property type="molecule type" value="Genomic_DNA"/>
</dbReference>
<comment type="function">
    <text evidence="4">Has an important function as a repair enzyme for proteins that have been inactivated by oxidation. Catalyzes the reversible oxidation-reduction of methionine sulfoxide in proteins to methionine.</text>
</comment>
<dbReference type="HAMAP" id="MF_01401">
    <property type="entry name" value="MsrA"/>
    <property type="match status" value="1"/>
</dbReference>
<keyword evidence="7" id="KW-1185">Reference proteome</keyword>
<keyword evidence="1 4" id="KW-0560">Oxidoreductase</keyword>
<comment type="similarity">
    <text evidence="4">Belongs to the MsrA Met sulfoxide reductase family.</text>
</comment>
<name>A0A851GG12_9BACT</name>
<evidence type="ECO:0000313" key="7">
    <source>
        <dbReference type="Proteomes" id="UP000557872"/>
    </source>
</evidence>
<dbReference type="PANTHER" id="PTHR43774:SF1">
    <property type="entry name" value="PEPTIDE METHIONINE SULFOXIDE REDUCTASE MSRA 2"/>
    <property type="match status" value="1"/>
</dbReference>
<evidence type="ECO:0000256" key="1">
    <source>
        <dbReference type="ARBA" id="ARBA00023002"/>
    </source>
</evidence>
<reference evidence="6 7" key="1">
    <citation type="submission" date="2020-07" db="EMBL/GenBank/DDBJ databases">
        <title>Roseicoccus Jingziensis gen. nov., sp. nov., isolated from coastal seawater.</title>
        <authorList>
            <person name="Feng X."/>
        </authorList>
    </citation>
    <scope>NUCLEOTIDE SEQUENCE [LARGE SCALE GENOMIC DNA]</scope>
    <source>
        <strain evidence="6 7">N1E253</strain>
    </source>
</reference>
<dbReference type="NCBIfam" id="TIGR00401">
    <property type="entry name" value="msrA"/>
    <property type="match status" value="1"/>
</dbReference>
<feature type="active site" evidence="4">
    <location>
        <position position="61"/>
    </location>
</feature>
<accession>A0A851GG12</accession>
<evidence type="ECO:0000256" key="3">
    <source>
        <dbReference type="ARBA" id="ARBA00048782"/>
    </source>
</evidence>
<dbReference type="AlphaFoldDB" id="A0A851GG12"/>
<dbReference type="SUPFAM" id="SSF55068">
    <property type="entry name" value="Peptide methionine sulfoxide reductase"/>
    <property type="match status" value="1"/>
</dbReference>
<comment type="caution">
    <text evidence="6">The sequence shown here is derived from an EMBL/GenBank/DDBJ whole genome shotgun (WGS) entry which is preliminary data.</text>
</comment>
<dbReference type="Pfam" id="PF01625">
    <property type="entry name" value="PMSR"/>
    <property type="match status" value="1"/>
</dbReference>
<protein>
    <recommendedName>
        <fullName evidence="4">Peptide methionine sulfoxide reductase MsrA</fullName>
        <shortName evidence="4">Protein-methionine-S-oxide reductase</shortName>
        <ecNumber evidence="4">1.8.4.11</ecNumber>
    </recommendedName>
    <alternativeName>
        <fullName evidence="4">Peptide-methionine (S)-S-oxide reductase</fullName>
        <shortName evidence="4">Peptide Met(O) reductase</shortName>
    </alternativeName>
</protein>
<evidence type="ECO:0000313" key="6">
    <source>
        <dbReference type="EMBL" id="NWK54741.1"/>
    </source>
</evidence>
<gene>
    <name evidence="4 6" type="primary">msrA</name>
    <name evidence="6" type="ORF">HW115_03915</name>
</gene>
<dbReference type="Gene3D" id="3.30.1060.10">
    <property type="entry name" value="Peptide methionine sulphoxide reductase MsrA"/>
    <property type="match status" value="1"/>
</dbReference>
<dbReference type="InterPro" id="IPR002569">
    <property type="entry name" value="Met_Sox_Rdtase_MsrA_dom"/>
</dbReference>
<evidence type="ECO:0000259" key="5">
    <source>
        <dbReference type="Pfam" id="PF01625"/>
    </source>
</evidence>
<evidence type="ECO:0000256" key="4">
    <source>
        <dbReference type="HAMAP-Rule" id="MF_01401"/>
    </source>
</evidence>
<dbReference type="EC" id="1.8.4.11" evidence="4"/>
<comment type="catalytic activity">
    <reaction evidence="3 4">
        <text>[thioredoxin]-disulfide + L-methionine + H2O = L-methionine (S)-S-oxide + [thioredoxin]-dithiol</text>
        <dbReference type="Rhea" id="RHEA:19993"/>
        <dbReference type="Rhea" id="RHEA-COMP:10698"/>
        <dbReference type="Rhea" id="RHEA-COMP:10700"/>
        <dbReference type="ChEBI" id="CHEBI:15377"/>
        <dbReference type="ChEBI" id="CHEBI:29950"/>
        <dbReference type="ChEBI" id="CHEBI:50058"/>
        <dbReference type="ChEBI" id="CHEBI:57844"/>
        <dbReference type="ChEBI" id="CHEBI:58772"/>
        <dbReference type="EC" id="1.8.4.11"/>
    </reaction>
</comment>
<organism evidence="6 7">
    <name type="scientific">Oceaniferula marina</name>
    <dbReference type="NCBI Taxonomy" id="2748318"/>
    <lineage>
        <taxon>Bacteria</taxon>
        <taxon>Pseudomonadati</taxon>
        <taxon>Verrucomicrobiota</taxon>
        <taxon>Verrucomicrobiia</taxon>
        <taxon>Verrucomicrobiales</taxon>
        <taxon>Verrucomicrobiaceae</taxon>
        <taxon>Oceaniferula</taxon>
    </lineage>
</organism>